<dbReference type="Proteomes" id="UP000032900">
    <property type="component" value="Unassembled WGS sequence"/>
</dbReference>
<protein>
    <submittedName>
        <fullName evidence="5">Transcriptional repressor of aga operon</fullName>
    </submittedName>
</protein>
<evidence type="ECO:0000256" key="2">
    <source>
        <dbReference type="ARBA" id="ARBA00023125"/>
    </source>
</evidence>
<keyword evidence="3" id="KW-0804">Transcription</keyword>
<dbReference type="SMART" id="SM01134">
    <property type="entry name" value="DeoRC"/>
    <property type="match status" value="1"/>
</dbReference>
<evidence type="ECO:0000259" key="4">
    <source>
        <dbReference type="PROSITE" id="PS51000"/>
    </source>
</evidence>
<dbReference type="GO" id="GO:0003677">
    <property type="term" value="F:DNA binding"/>
    <property type="evidence" value="ECO:0007669"/>
    <property type="project" value="UniProtKB-KW"/>
</dbReference>
<dbReference type="InterPro" id="IPR050313">
    <property type="entry name" value="Carb_Metab_HTH_regulators"/>
</dbReference>
<dbReference type="InterPro" id="IPR036390">
    <property type="entry name" value="WH_DNA-bd_sf"/>
</dbReference>
<dbReference type="InterPro" id="IPR036388">
    <property type="entry name" value="WH-like_DNA-bd_sf"/>
</dbReference>
<dbReference type="InterPro" id="IPR014036">
    <property type="entry name" value="DeoR-like_C"/>
</dbReference>
<dbReference type="PANTHER" id="PTHR30363">
    <property type="entry name" value="HTH-TYPE TRANSCRIPTIONAL REGULATOR SRLR-RELATED"/>
    <property type="match status" value="1"/>
</dbReference>
<keyword evidence="2" id="KW-0238">DNA-binding</keyword>
<dbReference type="AlphaFoldDB" id="A0A0E9LUY0"/>
<evidence type="ECO:0000313" key="5">
    <source>
        <dbReference type="EMBL" id="GAO28921.1"/>
    </source>
</evidence>
<dbReference type="InterPro" id="IPR037171">
    <property type="entry name" value="NagB/RpiA_transferase-like"/>
</dbReference>
<name>A0A0E9LUY0_9BACT</name>
<comment type="caution">
    <text evidence="5">The sequence shown here is derived from an EMBL/GenBank/DDBJ whole genome shotgun (WGS) entry which is preliminary data.</text>
</comment>
<proteinExistence type="predicted"/>
<dbReference type="PROSITE" id="PS00894">
    <property type="entry name" value="HTH_DEOR_1"/>
    <property type="match status" value="1"/>
</dbReference>
<dbReference type="SUPFAM" id="SSF46785">
    <property type="entry name" value="Winged helix' DNA-binding domain"/>
    <property type="match status" value="1"/>
</dbReference>
<reference evidence="5 6" key="1">
    <citation type="journal article" date="2015" name="Microbes Environ.">
        <title>Distribution and evolution of nitrogen fixation genes in the phylum bacteroidetes.</title>
        <authorList>
            <person name="Inoue J."/>
            <person name="Oshima K."/>
            <person name="Suda W."/>
            <person name="Sakamoto M."/>
            <person name="Iino T."/>
            <person name="Noda S."/>
            <person name="Hongoh Y."/>
            <person name="Hattori M."/>
            <person name="Ohkuma M."/>
        </authorList>
    </citation>
    <scope>NUCLEOTIDE SEQUENCE [LARGE SCALE GENOMIC DNA]</scope>
    <source>
        <strain evidence="5">JCM 15548</strain>
    </source>
</reference>
<evidence type="ECO:0000313" key="6">
    <source>
        <dbReference type="Proteomes" id="UP000032900"/>
    </source>
</evidence>
<dbReference type="OrthoDB" id="9797223at2"/>
<keyword evidence="6" id="KW-1185">Reference proteome</keyword>
<accession>A0A0E9LUY0</accession>
<feature type="domain" description="HTH deoR-type" evidence="4">
    <location>
        <begin position="9"/>
        <end position="64"/>
    </location>
</feature>
<dbReference type="PROSITE" id="PS51000">
    <property type="entry name" value="HTH_DEOR_2"/>
    <property type="match status" value="1"/>
</dbReference>
<dbReference type="Pfam" id="PF08220">
    <property type="entry name" value="HTH_DeoR"/>
    <property type="match status" value="1"/>
</dbReference>
<evidence type="ECO:0000256" key="1">
    <source>
        <dbReference type="ARBA" id="ARBA00023015"/>
    </source>
</evidence>
<dbReference type="InterPro" id="IPR018356">
    <property type="entry name" value="Tscrpt_reg_HTH_DeoR_CS"/>
</dbReference>
<dbReference type="InterPro" id="IPR001034">
    <property type="entry name" value="DeoR_HTH"/>
</dbReference>
<gene>
    <name evidence="5" type="ORF">JCM15548_11062</name>
</gene>
<dbReference type="SMART" id="SM00420">
    <property type="entry name" value="HTH_DEOR"/>
    <property type="match status" value="1"/>
</dbReference>
<dbReference type="GO" id="GO:0003700">
    <property type="term" value="F:DNA-binding transcription factor activity"/>
    <property type="evidence" value="ECO:0007669"/>
    <property type="project" value="InterPro"/>
</dbReference>
<dbReference type="Gene3D" id="3.40.50.1360">
    <property type="match status" value="1"/>
</dbReference>
<keyword evidence="1" id="KW-0805">Transcription regulation</keyword>
<sequence length="260" mass="28384">MSNYNPDTTAGRRGLIIKMLDDLGQVNVKELSLHFQVSEVTIRNDLAHLEQKNLLIRARGGAIKTDKASLDLRFLEKKSKNVREKEAIGRKAARFISDGDTIVVDSGTTTREIVNHLSRFSRLTVITNALNIASTLADMDNITAIMPGGIMRHNILSLVGAIAIDNFKKFFGDKLFLAADGIDVNLGLSSPDLEEAALKRTMIKMARKVIVVADSSKFGRRNLAVICSISQIDVLITDKGISAADHEALVTMGVEVVIVD</sequence>
<dbReference type="RefSeq" id="WP_062122637.1">
    <property type="nucleotide sequence ID" value="NZ_BAZW01000005.1"/>
</dbReference>
<dbReference type="PANTHER" id="PTHR30363:SF44">
    <property type="entry name" value="AGA OPERON TRANSCRIPTIONAL REPRESSOR-RELATED"/>
    <property type="match status" value="1"/>
</dbReference>
<evidence type="ECO:0000256" key="3">
    <source>
        <dbReference type="ARBA" id="ARBA00023163"/>
    </source>
</evidence>
<dbReference type="STRING" id="1236989.JCM15548_11062"/>
<dbReference type="Pfam" id="PF00455">
    <property type="entry name" value="DeoRC"/>
    <property type="match status" value="1"/>
</dbReference>
<organism evidence="5 6">
    <name type="scientific">Geofilum rubicundum JCM 15548</name>
    <dbReference type="NCBI Taxonomy" id="1236989"/>
    <lineage>
        <taxon>Bacteria</taxon>
        <taxon>Pseudomonadati</taxon>
        <taxon>Bacteroidota</taxon>
        <taxon>Bacteroidia</taxon>
        <taxon>Marinilabiliales</taxon>
        <taxon>Marinilabiliaceae</taxon>
        <taxon>Geofilum</taxon>
    </lineage>
</organism>
<dbReference type="Gene3D" id="1.10.10.10">
    <property type="entry name" value="Winged helix-like DNA-binding domain superfamily/Winged helix DNA-binding domain"/>
    <property type="match status" value="1"/>
</dbReference>
<dbReference type="SUPFAM" id="SSF100950">
    <property type="entry name" value="NagB/RpiA/CoA transferase-like"/>
    <property type="match status" value="1"/>
</dbReference>
<dbReference type="PRINTS" id="PR00037">
    <property type="entry name" value="HTHLACR"/>
</dbReference>
<dbReference type="EMBL" id="BAZW01000005">
    <property type="protein sequence ID" value="GAO28921.1"/>
    <property type="molecule type" value="Genomic_DNA"/>
</dbReference>